<feature type="region of interest" description="Disordered" evidence="1">
    <location>
        <begin position="210"/>
        <end position="232"/>
    </location>
</feature>
<feature type="region of interest" description="Disordered" evidence="1">
    <location>
        <begin position="267"/>
        <end position="289"/>
    </location>
</feature>
<evidence type="ECO:0000256" key="2">
    <source>
        <dbReference type="SAM" id="Phobius"/>
    </source>
</evidence>
<reference evidence="3 4" key="1">
    <citation type="submission" date="2019-05" db="EMBL/GenBank/DDBJ databases">
        <title>Another draft genome of Portunus trituberculatus and its Hox gene families provides insights of decapod evolution.</title>
        <authorList>
            <person name="Jeong J.-H."/>
            <person name="Song I."/>
            <person name="Kim S."/>
            <person name="Choi T."/>
            <person name="Kim D."/>
            <person name="Ryu S."/>
            <person name="Kim W."/>
        </authorList>
    </citation>
    <scope>NUCLEOTIDE SEQUENCE [LARGE SCALE GENOMIC DNA]</scope>
    <source>
        <tissue evidence="3">Muscle</tissue>
    </source>
</reference>
<gene>
    <name evidence="3" type="ORF">E2C01_075699</name>
</gene>
<organism evidence="3 4">
    <name type="scientific">Portunus trituberculatus</name>
    <name type="common">Swimming crab</name>
    <name type="synonym">Neptunus trituberculatus</name>
    <dbReference type="NCBI Taxonomy" id="210409"/>
    <lineage>
        <taxon>Eukaryota</taxon>
        <taxon>Metazoa</taxon>
        <taxon>Ecdysozoa</taxon>
        <taxon>Arthropoda</taxon>
        <taxon>Crustacea</taxon>
        <taxon>Multicrustacea</taxon>
        <taxon>Malacostraca</taxon>
        <taxon>Eumalacostraca</taxon>
        <taxon>Eucarida</taxon>
        <taxon>Decapoda</taxon>
        <taxon>Pleocyemata</taxon>
        <taxon>Brachyura</taxon>
        <taxon>Eubrachyura</taxon>
        <taxon>Portunoidea</taxon>
        <taxon>Portunidae</taxon>
        <taxon>Portuninae</taxon>
        <taxon>Portunus</taxon>
    </lineage>
</organism>
<evidence type="ECO:0000313" key="3">
    <source>
        <dbReference type="EMBL" id="MPC81098.1"/>
    </source>
</evidence>
<keyword evidence="2" id="KW-0472">Membrane</keyword>
<evidence type="ECO:0000256" key="1">
    <source>
        <dbReference type="SAM" id="MobiDB-lite"/>
    </source>
</evidence>
<comment type="caution">
    <text evidence="3">The sequence shown here is derived from an EMBL/GenBank/DDBJ whole genome shotgun (WGS) entry which is preliminary data.</text>
</comment>
<dbReference type="EMBL" id="VSRR010055919">
    <property type="protein sequence ID" value="MPC81098.1"/>
    <property type="molecule type" value="Genomic_DNA"/>
</dbReference>
<feature type="region of interest" description="Disordered" evidence="1">
    <location>
        <begin position="138"/>
        <end position="159"/>
    </location>
</feature>
<dbReference type="Proteomes" id="UP000324222">
    <property type="component" value="Unassembled WGS sequence"/>
</dbReference>
<feature type="transmembrane region" description="Helical" evidence="2">
    <location>
        <begin position="43"/>
        <end position="64"/>
    </location>
</feature>
<feature type="compositionally biased region" description="Basic and acidic residues" evidence="1">
    <location>
        <begin position="395"/>
        <end position="405"/>
    </location>
</feature>
<feature type="compositionally biased region" description="Low complexity" evidence="1">
    <location>
        <begin position="269"/>
        <end position="289"/>
    </location>
</feature>
<dbReference type="AlphaFoldDB" id="A0A5B7IJU3"/>
<proteinExistence type="predicted"/>
<accession>A0A5B7IJU3</accession>
<keyword evidence="4" id="KW-1185">Reference proteome</keyword>
<name>A0A5B7IJU3_PORTR</name>
<keyword evidence="2" id="KW-0812">Transmembrane</keyword>
<evidence type="ECO:0000313" key="4">
    <source>
        <dbReference type="Proteomes" id="UP000324222"/>
    </source>
</evidence>
<sequence length="451" mass="49087">MTGCANVSSSAEAESVSGGIAGRGAGGAGRDVGAQYLLEGMHVAALVFVALLVVAVVVLAVIHWRHYRLYKRARLVPESPYATPPGSPSKAATTTTTTTLASTLTLSEVISLKSLVLRPCLPVSLPLRRRGAPAVTSSQDAEPLCSEARHSLPNSPFLTRRATTPSMLRRSSSQMSRLLRRGSGTFRRKRRRFASVDELETRCISPISEMQREDDADSSGKEMQGRREDEAKVKYREHCKSAMQREEPRLTPKLAKDRLNKERVRRSLLSRSTSAATVRHSSSVSDVSVNGTDTEMEYDYYDYDMDNASAVPGSLFGMDPLLLAWVPPFFTGPDGVTPTHDAIPLEVLSLQQVLPSPPEAPPRPTALPLSNLNIPNSPAPPSDVPMQTSLLSEEANDRVELQQDVRDEEDLSHSSTAPFEDDSTPTATTCSKILNLDDIQFADDSDSAEDL</sequence>
<protein>
    <submittedName>
        <fullName evidence="3">Uncharacterized protein</fullName>
    </submittedName>
</protein>
<feature type="compositionally biased region" description="Pro residues" evidence="1">
    <location>
        <begin position="355"/>
        <end position="365"/>
    </location>
</feature>
<keyword evidence="2" id="KW-1133">Transmembrane helix</keyword>
<feature type="region of interest" description="Disordered" evidence="1">
    <location>
        <begin position="354"/>
        <end position="428"/>
    </location>
</feature>
<dbReference type="OrthoDB" id="6343880at2759"/>